<evidence type="ECO:0000256" key="4">
    <source>
        <dbReference type="ARBA" id="ARBA00022475"/>
    </source>
</evidence>
<evidence type="ECO:0000313" key="18">
    <source>
        <dbReference type="EMBL" id="KWS05576.1"/>
    </source>
</evidence>
<dbReference type="InterPro" id="IPR004358">
    <property type="entry name" value="Sig_transdc_His_kin-like_C"/>
</dbReference>
<evidence type="ECO:0000256" key="6">
    <source>
        <dbReference type="ARBA" id="ARBA00022553"/>
    </source>
</evidence>
<dbReference type="GO" id="GO:0000155">
    <property type="term" value="F:phosphorelay sensor kinase activity"/>
    <property type="evidence" value="ECO:0007669"/>
    <property type="project" value="InterPro"/>
</dbReference>
<dbReference type="Gene3D" id="3.30.565.10">
    <property type="entry name" value="Histidine kinase-like ATPase, C-terminal domain"/>
    <property type="match status" value="1"/>
</dbReference>
<evidence type="ECO:0000256" key="1">
    <source>
        <dbReference type="ARBA" id="ARBA00000085"/>
    </source>
</evidence>
<evidence type="ECO:0000256" key="12">
    <source>
        <dbReference type="ARBA" id="ARBA00022989"/>
    </source>
</evidence>
<dbReference type="InterPro" id="IPR003661">
    <property type="entry name" value="HisK_dim/P_dom"/>
</dbReference>
<proteinExistence type="predicted"/>
<dbReference type="Gene3D" id="1.10.287.130">
    <property type="match status" value="1"/>
</dbReference>
<dbReference type="GO" id="GO:0005886">
    <property type="term" value="C:plasma membrane"/>
    <property type="evidence" value="ECO:0007669"/>
    <property type="project" value="UniProtKB-SubCell"/>
</dbReference>
<keyword evidence="8 15" id="KW-0812">Transmembrane</keyword>
<dbReference type="SUPFAM" id="SSF47384">
    <property type="entry name" value="Homodimeric domain of signal transducing histidine kinase"/>
    <property type="match status" value="1"/>
</dbReference>
<name>A0A108UAK2_9GAMM</name>
<dbReference type="InterPro" id="IPR005467">
    <property type="entry name" value="His_kinase_dom"/>
</dbReference>
<keyword evidence="12 15" id="KW-1133">Transmembrane helix</keyword>
<dbReference type="OrthoDB" id="9804645at2"/>
<dbReference type="InterPro" id="IPR003660">
    <property type="entry name" value="HAMP_dom"/>
</dbReference>
<dbReference type="Pfam" id="PF02518">
    <property type="entry name" value="HATPase_c"/>
    <property type="match status" value="1"/>
</dbReference>
<keyword evidence="6" id="KW-0597">Phosphoprotein</keyword>
<sequence>MNANTNAAPTPAARRGSRWLPRTLASRLSLILLSGLLIAHALSFGLLFYERYTAATSMLMSNLEQDVVVAVNLLDRLPPQERERWLPLLRRRTFHYMLDDGAADAAARNEPPVSGTSQDMAAMIASALGPRYPTRANAVPGDGEHFQVHLKLSDGAAMVIDVRPSVMPLAKWLPYVLAIQLALLLLCTWAAVRLTTRPLGRLAKAAETLHPAGEGERLPVGGPTEVAQAITAFNAMQDRIAHYMRERLQILAAISHDLQTPITRMQLRAEAMDESSERDKMFDDLGQMQHLVREGIAYARSAHGASEPAVRIDLNAFLDSLVCDYLDTDRPVSFAGRVDGPVTTRPHALRRIVGNLIDNAIHYAGAAELELDHDPAGGVRIQVRDRGPGIPQDELGKVMQPFYRLETSRNRSTGGTGLGLAIAQQLAESIGATLVLRNRDGGGLEAILRIAGPVAARP</sequence>
<dbReference type="RefSeq" id="WP_051547776.1">
    <property type="nucleotide sequence ID" value="NZ_JAJA02000001.1"/>
</dbReference>
<evidence type="ECO:0000256" key="7">
    <source>
        <dbReference type="ARBA" id="ARBA00022679"/>
    </source>
</evidence>
<dbReference type="CDD" id="cd06225">
    <property type="entry name" value="HAMP"/>
    <property type="match status" value="1"/>
</dbReference>
<dbReference type="Pfam" id="PF00672">
    <property type="entry name" value="HAMP"/>
    <property type="match status" value="1"/>
</dbReference>
<feature type="domain" description="Histidine kinase" evidence="16">
    <location>
        <begin position="253"/>
        <end position="454"/>
    </location>
</feature>
<keyword evidence="11" id="KW-0067">ATP-binding</keyword>
<comment type="caution">
    <text evidence="18">The sequence shown here is derived from an EMBL/GenBank/DDBJ whole genome shotgun (WGS) entry which is preliminary data.</text>
</comment>
<gene>
    <name evidence="18" type="ORF">AZ78_3128</name>
</gene>
<keyword evidence="19" id="KW-1185">Reference proteome</keyword>
<dbReference type="Proteomes" id="UP000023435">
    <property type="component" value="Unassembled WGS sequence"/>
</dbReference>
<dbReference type="PROSITE" id="PS50885">
    <property type="entry name" value="HAMP"/>
    <property type="match status" value="1"/>
</dbReference>
<feature type="domain" description="HAMP" evidence="17">
    <location>
        <begin position="193"/>
        <end position="245"/>
    </location>
</feature>
<keyword evidence="13" id="KW-0902">Two-component regulatory system</keyword>
<dbReference type="EMBL" id="JAJA02000001">
    <property type="protein sequence ID" value="KWS05576.1"/>
    <property type="molecule type" value="Genomic_DNA"/>
</dbReference>
<dbReference type="InterPro" id="IPR050980">
    <property type="entry name" value="2C_sensor_his_kinase"/>
</dbReference>
<evidence type="ECO:0000256" key="15">
    <source>
        <dbReference type="SAM" id="Phobius"/>
    </source>
</evidence>
<dbReference type="PANTHER" id="PTHR44936">
    <property type="entry name" value="SENSOR PROTEIN CREC"/>
    <property type="match status" value="1"/>
</dbReference>
<evidence type="ECO:0000256" key="9">
    <source>
        <dbReference type="ARBA" id="ARBA00022741"/>
    </source>
</evidence>
<dbReference type="SUPFAM" id="SSF55874">
    <property type="entry name" value="ATPase domain of HSP90 chaperone/DNA topoisomerase II/histidine kinase"/>
    <property type="match status" value="1"/>
</dbReference>
<reference evidence="18 19" key="1">
    <citation type="journal article" date="2014" name="Genome Announc.">
        <title>Draft Genome Sequence of Lysobacter capsici AZ78, a Bacterium Antagonistic to Plant-Pathogenic Oomycetes.</title>
        <authorList>
            <person name="Puopolo G."/>
            <person name="Sonego P."/>
            <person name="Engelen K."/>
            <person name="Pertot I."/>
        </authorList>
    </citation>
    <scope>NUCLEOTIDE SEQUENCE [LARGE SCALE GENOMIC DNA]</scope>
    <source>
        <strain evidence="18 19">AZ78</strain>
    </source>
</reference>
<evidence type="ECO:0000256" key="14">
    <source>
        <dbReference type="ARBA" id="ARBA00023136"/>
    </source>
</evidence>
<comment type="subcellular location">
    <subcellularLocation>
        <location evidence="2">Cell inner membrane</location>
        <topology evidence="2">Multi-pass membrane protein</topology>
    </subcellularLocation>
</comment>
<keyword evidence="7" id="KW-0808">Transferase</keyword>
<dbReference type="InterPro" id="IPR003594">
    <property type="entry name" value="HATPase_dom"/>
</dbReference>
<dbReference type="PROSITE" id="PS50109">
    <property type="entry name" value="HIS_KIN"/>
    <property type="match status" value="1"/>
</dbReference>
<dbReference type="PRINTS" id="PR00344">
    <property type="entry name" value="BCTRLSENSOR"/>
</dbReference>
<dbReference type="CDD" id="cd00082">
    <property type="entry name" value="HisKA"/>
    <property type="match status" value="1"/>
</dbReference>
<keyword evidence="9" id="KW-0547">Nucleotide-binding</keyword>
<dbReference type="InterPro" id="IPR036097">
    <property type="entry name" value="HisK_dim/P_sf"/>
</dbReference>
<dbReference type="GO" id="GO:0005524">
    <property type="term" value="F:ATP binding"/>
    <property type="evidence" value="ECO:0007669"/>
    <property type="project" value="UniProtKB-KW"/>
</dbReference>
<dbReference type="SMART" id="SM00304">
    <property type="entry name" value="HAMP"/>
    <property type="match status" value="1"/>
</dbReference>
<evidence type="ECO:0000256" key="5">
    <source>
        <dbReference type="ARBA" id="ARBA00022519"/>
    </source>
</evidence>
<evidence type="ECO:0000256" key="11">
    <source>
        <dbReference type="ARBA" id="ARBA00022840"/>
    </source>
</evidence>
<dbReference type="PANTHER" id="PTHR44936:SF5">
    <property type="entry name" value="SENSOR HISTIDINE KINASE ENVZ"/>
    <property type="match status" value="1"/>
</dbReference>
<evidence type="ECO:0000256" key="2">
    <source>
        <dbReference type="ARBA" id="ARBA00004429"/>
    </source>
</evidence>
<feature type="transmembrane region" description="Helical" evidence="15">
    <location>
        <begin position="172"/>
        <end position="192"/>
    </location>
</feature>
<evidence type="ECO:0000256" key="3">
    <source>
        <dbReference type="ARBA" id="ARBA00012438"/>
    </source>
</evidence>
<accession>A0A108UAK2</accession>
<dbReference type="SMART" id="SM00388">
    <property type="entry name" value="HisKA"/>
    <property type="match status" value="1"/>
</dbReference>
<evidence type="ECO:0000259" key="17">
    <source>
        <dbReference type="PROSITE" id="PS50885"/>
    </source>
</evidence>
<evidence type="ECO:0000256" key="10">
    <source>
        <dbReference type="ARBA" id="ARBA00022777"/>
    </source>
</evidence>
<dbReference type="AlphaFoldDB" id="A0A108UAK2"/>
<evidence type="ECO:0000256" key="8">
    <source>
        <dbReference type="ARBA" id="ARBA00022692"/>
    </source>
</evidence>
<keyword evidence="4" id="KW-1003">Cell membrane</keyword>
<evidence type="ECO:0000313" key="19">
    <source>
        <dbReference type="Proteomes" id="UP000023435"/>
    </source>
</evidence>
<dbReference type="InterPro" id="IPR036890">
    <property type="entry name" value="HATPase_C_sf"/>
</dbReference>
<evidence type="ECO:0000259" key="16">
    <source>
        <dbReference type="PROSITE" id="PS50109"/>
    </source>
</evidence>
<feature type="transmembrane region" description="Helical" evidence="15">
    <location>
        <begin position="24"/>
        <end position="49"/>
    </location>
</feature>
<dbReference type="SMART" id="SM00387">
    <property type="entry name" value="HATPase_c"/>
    <property type="match status" value="1"/>
</dbReference>
<keyword evidence="14 15" id="KW-0472">Membrane</keyword>
<evidence type="ECO:0000256" key="13">
    <source>
        <dbReference type="ARBA" id="ARBA00023012"/>
    </source>
</evidence>
<dbReference type="EC" id="2.7.13.3" evidence="3"/>
<comment type="catalytic activity">
    <reaction evidence="1">
        <text>ATP + protein L-histidine = ADP + protein N-phospho-L-histidine.</text>
        <dbReference type="EC" id="2.7.13.3"/>
    </reaction>
</comment>
<organism evidence="18 19">
    <name type="scientific">Lysobacter capsici AZ78</name>
    <dbReference type="NCBI Taxonomy" id="1444315"/>
    <lineage>
        <taxon>Bacteria</taxon>
        <taxon>Pseudomonadati</taxon>
        <taxon>Pseudomonadota</taxon>
        <taxon>Gammaproteobacteria</taxon>
        <taxon>Lysobacterales</taxon>
        <taxon>Lysobacteraceae</taxon>
        <taxon>Lysobacter</taxon>
    </lineage>
</organism>
<protein>
    <recommendedName>
        <fullName evidence="3">histidine kinase</fullName>
        <ecNumber evidence="3">2.7.13.3</ecNumber>
    </recommendedName>
</protein>
<dbReference type="Pfam" id="PF00512">
    <property type="entry name" value="HisKA"/>
    <property type="match status" value="1"/>
</dbReference>
<dbReference type="CDD" id="cd00075">
    <property type="entry name" value="HATPase"/>
    <property type="match status" value="1"/>
</dbReference>
<keyword evidence="10 18" id="KW-0418">Kinase</keyword>
<keyword evidence="5" id="KW-0997">Cell inner membrane</keyword>